<dbReference type="InterPro" id="IPR023346">
    <property type="entry name" value="Lysozyme-like_dom_sf"/>
</dbReference>
<dbReference type="Proteomes" id="UP000626109">
    <property type="component" value="Unassembled WGS sequence"/>
</dbReference>
<evidence type="ECO:0000313" key="5">
    <source>
        <dbReference type="EMBL" id="CAE8657713.1"/>
    </source>
</evidence>
<sequence length="529" mass="57159">MRALLPLFFGCCCLLAGFPYVSADSEACEAFEDVSLLSGLRPRGAHSPCPHRNNENNDNNNNDNNNNKKKGKVGGSSGSDYARETLGFDQQAFDRVFPFATVSSVWTSNPYDSRVVKGSPFWNYESFLTAIDIMEASPIPMFHGFASSNADPKVNAMELAAFLGNMQQETGEPALVVPKTYDLCLLGGSCLKDGWCDATHPCPDGCSQKCIMKTQWSGQCTCTSGTEWNATDKRCEDPNKPPVVTDPTCNEANTVCNGPAGGAVNLIEGALVSAIMPSPAPAPFPFPAQLNQSCGMKAAAPHMKGADQPGFGLPKCAFEETNSACVSSDGTLWTGPIDKSAFTPSRFWGASWNKQTQGWKSACQGQQTDKCICQNGTIGCQYGGRGAIQLSYWYNYNQASLDLFGDFRLIVWPNLIIGLEYGKVLEIPGDVLSDTPAPPVMAWLTCFWFWMTHRSGYSFSAHDAMQLGYGITCVNMIINGKAGCSPGEWATEKNVFFIRAGIAVGAGLTGPTLHENVKCRPIDPKCVKR</sequence>
<feature type="compositionally biased region" description="Low complexity" evidence="2">
    <location>
        <begin position="56"/>
        <end position="65"/>
    </location>
</feature>
<protein>
    <recommendedName>
        <fullName evidence="7">Chitinase</fullName>
    </recommendedName>
</protein>
<dbReference type="SUPFAM" id="SSF53955">
    <property type="entry name" value="Lysozyme-like"/>
    <property type="match status" value="1"/>
</dbReference>
<feature type="chain" id="PRO_5036221899" description="Chitinase" evidence="3">
    <location>
        <begin position="24"/>
        <end position="529"/>
    </location>
</feature>
<reference evidence="4" key="1">
    <citation type="submission" date="2021-02" db="EMBL/GenBank/DDBJ databases">
        <authorList>
            <person name="Dougan E. K."/>
            <person name="Rhodes N."/>
            <person name="Thang M."/>
            <person name="Chan C."/>
        </authorList>
    </citation>
    <scope>NUCLEOTIDE SEQUENCE</scope>
</reference>
<feature type="region of interest" description="Disordered" evidence="2">
    <location>
        <begin position="45"/>
        <end position="77"/>
    </location>
</feature>
<keyword evidence="3" id="KW-0732">Signal</keyword>
<evidence type="ECO:0000313" key="4">
    <source>
        <dbReference type="EMBL" id="CAE8602089.1"/>
    </source>
</evidence>
<dbReference type="Gene3D" id="3.30.20.10">
    <property type="entry name" value="Endochitinase, domain 2"/>
    <property type="match status" value="1"/>
</dbReference>
<comment type="caution">
    <text evidence="4">The sequence shown here is derived from an EMBL/GenBank/DDBJ whole genome shotgun (WGS) entry which is preliminary data.</text>
</comment>
<dbReference type="OrthoDB" id="72330at2759"/>
<evidence type="ECO:0000256" key="3">
    <source>
        <dbReference type="SAM" id="SignalP"/>
    </source>
</evidence>
<evidence type="ECO:0000256" key="2">
    <source>
        <dbReference type="SAM" id="MobiDB-lite"/>
    </source>
</evidence>
<dbReference type="Proteomes" id="UP000654075">
    <property type="component" value="Unassembled WGS sequence"/>
</dbReference>
<gene>
    <name evidence="4" type="ORF">PGLA1383_LOCUS20348</name>
    <name evidence="5" type="ORF">PGLA2088_LOCUS12988</name>
</gene>
<accession>A0A813EIZ5</accession>
<organism evidence="4 6">
    <name type="scientific">Polarella glacialis</name>
    <name type="common">Dinoflagellate</name>
    <dbReference type="NCBI Taxonomy" id="89957"/>
    <lineage>
        <taxon>Eukaryota</taxon>
        <taxon>Sar</taxon>
        <taxon>Alveolata</taxon>
        <taxon>Dinophyceae</taxon>
        <taxon>Suessiales</taxon>
        <taxon>Suessiaceae</taxon>
        <taxon>Polarella</taxon>
    </lineage>
</organism>
<dbReference type="AlphaFoldDB" id="A0A813EIZ5"/>
<dbReference type="PANTHER" id="PTHR22595:SF79">
    <property type="entry name" value="CHITINASE 12"/>
    <property type="match status" value="1"/>
</dbReference>
<feature type="signal peptide" evidence="3">
    <location>
        <begin position="1"/>
        <end position="23"/>
    </location>
</feature>
<keyword evidence="1" id="KW-1015">Disulfide bond</keyword>
<name>A0A813EIZ5_POLGL</name>
<keyword evidence="6" id="KW-1185">Reference proteome</keyword>
<evidence type="ECO:0000313" key="6">
    <source>
        <dbReference type="Proteomes" id="UP000654075"/>
    </source>
</evidence>
<evidence type="ECO:0000256" key="1">
    <source>
        <dbReference type="ARBA" id="ARBA00023157"/>
    </source>
</evidence>
<dbReference type="PANTHER" id="PTHR22595">
    <property type="entry name" value="CHITINASE-RELATED"/>
    <property type="match status" value="1"/>
</dbReference>
<dbReference type="EMBL" id="CAJNNW010015436">
    <property type="protein sequence ID" value="CAE8657713.1"/>
    <property type="molecule type" value="Genomic_DNA"/>
</dbReference>
<dbReference type="EMBL" id="CAJNNV010013832">
    <property type="protein sequence ID" value="CAE8602089.1"/>
    <property type="molecule type" value="Genomic_DNA"/>
</dbReference>
<evidence type="ECO:0008006" key="7">
    <source>
        <dbReference type="Google" id="ProtNLM"/>
    </source>
</evidence>
<proteinExistence type="predicted"/>
<dbReference type="Gene3D" id="1.10.530.10">
    <property type="match status" value="2"/>
</dbReference>
<dbReference type="CDD" id="cd00325">
    <property type="entry name" value="chitinase_GH19"/>
    <property type="match status" value="1"/>
</dbReference>